<dbReference type="PANTHER" id="PTHR46376">
    <property type="entry name" value="LEUCINE-ZIPPER-LIKE TRANSCRIPTIONAL REGULATOR 1"/>
    <property type="match status" value="1"/>
</dbReference>
<keyword evidence="2" id="KW-0677">Repeat</keyword>
<dbReference type="OMA" id="TESCNEP"/>
<reference evidence="3 4" key="1">
    <citation type="submission" date="2017-10" db="EMBL/GenBank/DDBJ databases">
        <title>A new Pekin duck reference genome.</title>
        <authorList>
            <person name="Hou Z.-C."/>
            <person name="Zhou Z.-K."/>
            <person name="Zhu F."/>
            <person name="Hou S.-S."/>
        </authorList>
    </citation>
    <scope>NUCLEOTIDE SEQUENCE [LARGE SCALE GENOMIC DNA]</scope>
</reference>
<evidence type="ECO:0000256" key="2">
    <source>
        <dbReference type="ARBA" id="ARBA00022737"/>
    </source>
</evidence>
<keyword evidence="4" id="KW-1185">Reference proteome</keyword>
<dbReference type="GeneTree" id="ENSGT00940000165735"/>
<dbReference type="InterPro" id="IPR015915">
    <property type="entry name" value="Kelch-typ_b-propeller"/>
</dbReference>
<dbReference type="Ensembl" id="ENSAPLT00000042139.1">
    <property type="protein sequence ID" value="ENSAPLP00000023282.1"/>
    <property type="gene ID" value="ENSAPLG00000017402.1"/>
</dbReference>
<dbReference type="InterPro" id="IPR051568">
    <property type="entry name" value="LZTR1/Attractin"/>
</dbReference>
<evidence type="ECO:0000313" key="4">
    <source>
        <dbReference type="Proteomes" id="UP000016666"/>
    </source>
</evidence>
<sequence>MLLAVSMKGKTAHCDWKSAPQEKPSPCDRYKHACVICRGFVYLYGGRNTTSLRDFWRYNLARNEWEMLDCSRDGPEELEEHSMVVYKGTLCIFGGMVDSAFTQAKTPLWIYDTDSARWTECRNVPAENESLAPTNRKGHSAVVYNSSMYIYGGYLGIRGISQEFWSFHFDTRKWLCVSTPPHNSGPGPRHGHSAVVYQTGMYLFGGLMGLSEQKDFWKWDFINSSWYNIRTSQGPPPAVGHASVVFKDSMLVFGGGISNSSPNNDLWKYHFHTQAWKKLSGITKANFFPKMYHCILGIGVAFQTTSGSPNTSPSHWKGKQKDRHPLVTIPKHSRLCNYFHRQPLCPALSREQREAIEMKTFSLPLEPAGFRAFQTTSGAELDPNRATSTLSKEKPTHLFVSAEKETFAAAVLVEEEERTDCRDATAVDEVSSDSNVLLVIGGKPLSSFSEISFWQIGFDSLSPL</sequence>
<dbReference type="Proteomes" id="UP000016666">
    <property type="component" value="Chromosome 7"/>
</dbReference>
<dbReference type="AlphaFoldDB" id="A0A493TBM2"/>
<protein>
    <submittedName>
        <fullName evidence="3">Uncharacterized protein</fullName>
    </submittedName>
</protein>
<reference evidence="3" key="3">
    <citation type="submission" date="2025-09" db="UniProtKB">
        <authorList>
            <consortium name="Ensembl"/>
        </authorList>
    </citation>
    <scope>IDENTIFICATION</scope>
</reference>
<organism evidence="3 4">
    <name type="scientific">Anas platyrhynchos platyrhynchos</name>
    <name type="common">Northern mallard</name>
    <dbReference type="NCBI Taxonomy" id="8840"/>
    <lineage>
        <taxon>Eukaryota</taxon>
        <taxon>Metazoa</taxon>
        <taxon>Chordata</taxon>
        <taxon>Craniata</taxon>
        <taxon>Vertebrata</taxon>
        <taxon>Euteleostomi</taxon>
        <taxon>Archelosauria</taxon>
        <taxon>Archosauria</taxon>
        <taxon>Dinosauria</taxon>
        <taxon>Saurischia</taxon>
        <taxon>Theropoda</taxon>
        <taxon>Coelurosauria</taxon>
        <taxon>Aves</taxon>
        <taxon>Neognathae</taxon>
        <taxon>Galloanserae</taxon>
        <taxon>Anseriformes</taxon>
        <taxon>Anatidae</taxon>
        <taxon>Anatinae</taxon>
        <taxon>Anas</taxon>
    </lineage>
</organism>
<dbReference type="GO" id="GO:0005794">
    <property type="term" value="C:Golgi apparatus"/>
    <property type="evidence" value="ECO:0007669"/>
    <property type="project" value="TreeGrafter"/>
</dbReference>
<evidence type="ECO:0000256" key="1">
    <source>
        <dbReference type="ARBA" id="ARBA00022441"/>
    </source>
</evidence>
<keyword evidence="1" id="KW-0880">Kelch repeat</keyword>
<dbReference type="Pfam" id="PF13415">
    <property type="entry name" value="Beta-prop_FBX42"/>
    <property type="match status" value="1"/>
</dbReference>
<proteinExistence type="predicted"/>
<dbReference type="Pfam" id="PF01344">
    <property type="entry name" value="Kelch_1"/>
    <property type="match status" value="1"/>
</dbReference>
<dbReference type="InterPro" id="IPR006652">
    <property type="entry name" value="Kelch_1"/>
</dbReference>
<dbReference type="Gene3D" id="2.120.10.80">
    <property type="entry name" value="Kelch-type beta propeller"/>
    <property type="match status" value="2"/>
</dbReference>
<dbReference type="SUPFAM" id="SSF117281">
    <property type="entry name" value="Kelch motif"/>
    <property type="match status" value="1"/>
</dbReference>
<name>A0A493TBM2_ANAPP</name>
<dbReference type="PANTHER" id="PTHR46376:SF1">
    <property type="entry name" value="LEUCINE-ZIPPER-LIKE TRANSCRIPTIONAL REGULATOR 1"/>
    <property type="match status" value="1"/>
</dbReference>
<evidence type="ECO:0000313" key="3">
    <source>
        <dbReference type="Ensembl" id="ENSAPLP00000023282.1"/>
    </source>
</evidence>
<reference evidence="3" key="2">
    <citation type="submission" date="2025-08" db="UniProtKB">
        <authorList>
            <consortium name="Ensembl"/>
        </authorList>
    </citation>
    <scope>IDENTIFICATION</scope>
</reference>
<accession>A0A493TBM2</accession>